<dbReference type="PROSITE" id="PS50279">
    <property type="entry name" value="BPTI_KUNITZ_2"/>
    <property type="match status" value="14"/>
</dbReference>
<dbReference type="GO" id="GO:0004867">
    <property type="term" value="F:serine-type endopeptidase inhibitor activity"/>
    <property type="evidence" value="ECO:0007669"/>
    <property type="project" value="InterPro"/>
</dbReference>
<feature type="domain" description="BPTI/Kunitz inhibitor" evidence="1">
    <location>
        <begin position="70"/>
        <end position="120"/>
    </location>
</feature>
<dbReference type="Proteomes" id="UP000268014">
    <property type="component" value="Unassembled WGS sequence"/>
</dbReference>
<feature type="domain" description="BPTI/Kunitz inhibitor" evidence="1">
    <location>
        <begin position="523"/>
        <end position="573"/>
    </location>
</feature>
<dbReference type="InterPro" id="IPR006150">
    <property type="entry name" value="Cys_repeat_1"/>
</dbReference>
<feature type="domain" description="BPTI/Kunitz inhibitor" evidence="1">
    <location>
        <begin position="1218"/>
        <end position="1268"/>
    </location>
</feature>
<feature type="domain" description="BPTI/Kunitz inhibitor" evidence="1">
    <location>
        <begin position="1431"/>
        <end position="1481"/>
    </location>
</feature>
<sequence length="1567" mass="173132">MLNRRHAHIYRYFNPARGRCELFYWSGCCGNGNNFQTFQSCQSACEGTHSKVYQDVPTQISLAESSCACCLKPFSVGYGYFLIPRYYFDVLSQQCRPFLYRGTGGFGNVFETEQKCLAQCQRGTVAVDPCTLDKESGVGSVQIVRFYFNKRLKLCEEFVYFGAGGNRNNFLTLEECQAKCPESPNPCAVTVSIPGGQCTPGVSSCGGGSFCHVGANAQTTTCCPKPGGTSIHSLSNVNRAYIVVYRVTRTISSANRIVKILNACKIGSPYRSQGVIVQCSATNPTVCPAGHYCHVGADTTTSVCCQALGNNPCAEPWTKGEGNSALTRFYYDAVQRKCLAFNYLGLKGNQNNFLTKEACEALCPVWVNPCAVGQPILTPDQRPFHCNQNAPCSSGYYCHIGFDESTTVCCQSEGDPCSLIVKEGHGSSSLNRWFYNHQTRQCQPFTYRGLGGNENNFLLREHCEVTCPVWVNACPKGDAYLLPNGRPQHCNPTMEDSCPQTHWCHPGPDEATTMCCPGRTDPCMSAKTEGEGPLQLIRYYFDAPKRQCLQFTFRGIRGSPNNFLTKESCEARCPVQINPCPLTLNSLKFAVTLTTCSKDLLCPDKHWCHIGETKETTVCCPSVLPDPCMAPARNPGEGTYHATRWAFDGATRKCVPFEYRGLRGNANNFISREACERQCPVFENPCKLSEPYSVFNKYYTCGSTNTCPSQHYCHIGVDTNYCCPVLSGDPCSQPMDRGVGMAQLQRWYWNAQSQTCVQFSVEFVMILQGGDPCSQPMDRGVGMAQLQRWYWNAQSQTCVQFSYCGMKGTQNNFLSKQDCERTCYVLDNPCALGPPQMGLDNRPITCSVGMNTCGASFWCHFGANQQTTVCCPGRVEGQAVCKQPLALGTGDAALPRWYYDASTMRCVQFFYRGRYGNQNNFLSQHDCEQTCPVYVNVCPVGSPLLDSSNHPVPCTFGANSCGADHWCHLGLVPDEYQCCPGEPTVPGACQGMPEEHGELGAPAPPTTRYFYDPAEMVCKPFIYNGRKGNQNNFLTLEDCEQTCNVFVNPCNKPISLPPQLCNPGGPDMCGPNAWCHVGASPDTTLCCPSEGDPCSLPLLLGEGNQFMDRWYYNQQSGSCQPFTYGGLHGNQNNFLTKEVTPNKIRHEIRRQKNDFQACDERCGPNPCFEGRPFVGVDGRPQTCSISANLNTCPANYWCHIGVDMSTTVCCPGASINVCNLPMSTGEGNYNLERYYFDQSTKTCRPFIYNGLKGNQNNFITLRACQLSCQPLDNPCIGQPATTAAGQVLFCSSTNKDTCPVNFWCHLGATPETTVCCPGATNPCSVPLAPGTGNAGLARWYYNPDDRQCFPFQYNGKRGNQNNFETQAECERTCPVFVNPCLGDVHIDENRVPTVCNPMGKEQCPTGYFCLPGDPATKNSSYCCSRINQEPCDSSWSEGEGDDSLDRFYYNPIEGDCYPFKYKGRKGNENNFLTKKLCQEKCKPITTVCFGGELPLMSPSGRVVQCYNEPCPDNYYCHHGKDIKSTVCCEKRGSPCDQQLMLGVGDASLPRFYYDLLEDTCLPFNYTG</sequence>
<dbReference type="OrthoDB" id="4473401at2759"/>
<evidence type="ECO:0000313" key="2">
    <source>
        <dbReference type="EMBL" id="VDO70411.1"/>
    </source>
</evidence>
<organism evidence="4">
    <name type="scientific">Haemonchus placei</name>
    <name type="common">Barber's pole worm</name>
    <dbReference type="NCBI Taxonomy" id="6290"/>
    <lineage>
        <taxon>Eukaryota</taxon>
        <taxon>Metazoa</taxon>
        <taxon>Ecdysozoa</taxon>
        <taxon>Nematoda</taxon>
        <taxon>Chromadorea</taxon>
        <taxon>Rhabditida</taxon>
        <taxon>Rhabditina</taxon>
        <taxon>Rhabditomorpha</taxon>
        <taxon>Strongyloidea</taxon>
        <taxon>Trichostrongylidae</taxon>
        <taxon>Haemonchus</taxon>
    </lineage>
</organism>
<dbReference type="PANTHER" id="PTHR46339">
    <property type="entry name" value="PROTEIN CBG15282-RELATED"/>
    <property type="match status" value="1"/>
</dbReference>
<dbReference type="Pfam" id="PF00014">
    <property type="entry name" value="Kunitz_BPTI"/>
    <property type="match status" value="15"/>
</dbReference>
<dbReference type="PROSITE" id="PS00280">
    <property type="entry name" value="BPTI_KUNITZ_1"/>
    <property type="match status" value="1"/>
</dbReference>
<evidence type="ECO:0000313" key="3">
    <source>
        <dbReference type="Proteomes" id="UP000268014"/>
    </source>
</evidence>
<proteinExistence type="predicted"/>
<dbReference type="PANTHER" id="PTHR46339:SF1">
    <property type="entry name" value="BPTI_KUNITZ INHIBITOR DOMAIN-CONTAINING PROTEIN"/>
    <property type="match status" value="1"/>
</dbReference>
<dbReference type="CDD" id="cd00109">
    <property type="entry name" value="Kunitz-type"/>
    <property type="match status" value="1"/>
</dbReference>
<feature type="domain" description="BPTI/Kunitz inhibitor" evidence="1">
    <location>
        <begin position="773"/>
        <end position="823"/>
    </location>
</feature>
<feature type="domain" description="BPTI/Kunitz inhibitor" evidence="1">
    <location>
        <begin position="130"/>
        <end position="180"/>
    </location>
</feature>
<feature type="domain" description="BPTI/Kunitz inhibitor" evidence="1">
    <location>
        <begin position="1094"/>
        <end position="1138"/>
    </location>
</feature>
<feature type="domain" description="BPTI/Kunitz inhibitor" evidence="1">
    <location>
        <begin position="989"/>
        <end position="1043"/>
    </location>
</feature>
<dbReference type="InterPro" id="IPR053014">
    <property type="entry name" value="Cuticle_assoc_divergent"/>
</dbReference>
<reference evidence="4" key="1">
    <citation type="submission" date="2016-04" db="UniProtKB">
        <authorList>
            <consortium name="WormBaseParasite"/>
        </authorList>
    </citation>
    <scope>IDENTIFICATION</scope>
</reference>
<dbReference type="SMART" id="SM00131">
    <property type="entry name" value="KU"/>
    <property type="match status" value="15"/>
</dbReference>
<feature type="domain" description="BPTI/Kunitz inhibitor" evidence="1">
    <location>
        <begin position="628"/>
        <end position="679"/>
    </location>
</feature>
<dbReference type="WBParaSite" id="HPLM_0001834101-mRNA-1">
    <property type="protein sequence ID" value="HPLM_0001834101-mRNA-1"/>
    <property type="gene ID" value="HPLM_0001834101"/>
</dbReference>
<accession>A0A158QRV8</accession>
<dbReference type="CDD" id="cd22593">
    <property type="entry name" value="Kunitz_conkunitzin"/>
    <property type="match status" value="13"/>
</dbReference>
<dbReference type="EMBL" id="UZAF01020494">
    <property type="protein sequence ID" value="VDO70411.1"/>
    <property type="molecule type" value="Genomic_DNA"/>
</dbReference>
<evidence type="ECO:0000259" key="1">
    <source>
        <dbReference type="PROSITE" id="PS50279"/>
    </source>
</evidence>
<dbReference type="OMA" id="NQFCHIG"/>
<feature type="domain" description="BPTI/Kunitz inhibitor" evidence="1">
    <location>
        <begin position="881"/>
        <end position="931"/>
    </location>
</feature>
<evidence type="ECO:0000313" key="4">
    <source>
        <dbReference type="WBParaSite" id="HPLM_0001834101-mRNA-1"/>
    </source>
</evidence>
<dbReference type="InterPro" id="IPR020901">
    <property type="entry name" value="Prtase_inh_Kunz-CS"/>
</dbReference>
<reference evidence="2 3" key="2">
    <citation type="submission" date="2018-11" db="EMBL/GenBank/DDBJ databases">
        <authorList>
            <consortium name="Pathogen Informatics"/>
        </authorList>
    </citation>
    <scope>NUCLEOTIDE SEQUENCE [LARGE SCALE GENOMIC DNA]</scope>
    <source>
        <strain evidence="2 3">MHpl1</strain>
    </source>
</reference>
<dbReference type="InterPro" id="IPR036880">
    <property type="entry name" value="Kunitz_BPTI_sf"/>
</dbReference>
<dbReference type="Gene3D" id="4.10.410.10">
    <property type="entry name" value="Pancreatic trypsin inhibitor Kunitz domain"/>
    <property type="match status" value="16"/>
</dbReference>
<dbReference type="Pfam" id="PF14625">
    <property type="entry name" value="Lustrin_cystein"/>
    <property type="match status" value="12"/>
</dbReference>
<protein>
    <submittedName>
        <fullName evidence="4">Kunitz/Bovine pancreatic trypsin inhibitor domain protein</fullName>
    </submittedName>
</protein>
<feature type="domain" description="BPTI/Kunitz inhibitor" evidence="1">
    <location>
        <begin position="313"/>
        <end position="363"/>
    </location>
</feature>
<dbReference type="SMART" id="SM00289">
    <property type="entry name" value="WR1"/>
    <property type="match status" value="11"/>
</dbReference>
<dbReference type="InterPro" id="IPR002223">
    <property type="entry name" value="Kunitz_BPTI"/>
</dbReference>
<feature type="domain" description="BPTI/Kunitz inhibitor" evidence="1">
    <location>
        <begin position="417"/>
        <end position="467"/>
    </location>
</feature>
<feature type="domain" description="BPTI/Kunitz inhibitor" evidence="1">
    <location>
        <begin position="1323"/>
        <end position="1373"/>
    </location>
</feature>
<keyword evidence="3" id="KW-1185">Reference proteome</keyword>
<feature type="domain" description="BPTI/Kunitz inhibitor" evidence="1">
    <location>
        <begin position="12"/>
        <end position="45"/>
    </location>
</feature>
<name>A0A158QRV8_HAEPC</name>
<dbReference type="InterPro" id="IPR028150">
    <property type="entry name" value="Lustrin_cystein"/>
</dbReference>
<gene>
    <name evidence="2" type="ORF">HPLM_LOCUS18333</name>
</gene>
<dbReference type="SUPFAM" id="SSF57362">
    <property type="entry name" value="BPTI-like"/>
    <property type="match status" value="16"/>
</dbReference>